<reference evidence="21" key="1">
    <citation type="journal article" date="2019" name="Mitochondrial DNA Part B Resour">
        <title>The complete mitochondrial genome sequence of Asterorhombus intermedius (Pleuronectiformes: Bothidae).</title>
        <authorList>
            <person name="Chen S."/>
            <person name="Luo H."/>
            <person name="Shi W."/>
            <person name="Kong X."/>
        </authorList>
    </citation>
    <scope>NUCLEOTIDE SEQUENCE</scope>
</reference>
<dbReference type="AlphaFoldDB" id="A0A5B9XWK7"/>
<evidence type="ECO:0000256" key="17">
    <source>
        <dbReference type="SAM" id="SignalP"/>
    </source>
</evidence>
<sequence>MFSTAMITIFGLLTYPLVSPKPSSWATFYVKNAVKTAFFVSLLPLTLHLDQGVEEVVTLKTWMITNTFDINVSFKFDFYSIIFLPIALYVSWSILEFASWYMHSDPFMDRFFKYLLIFLIAMLILVTANNMFQLFIGWEGVGILSFLLIGWWYARADASTAALQAVLYNRVGDIGLMFFMAWLACNSGSWEIHQIIPTSQNFNMTLPLLGAILAAAGKSAQFGLHPWLPSAMEGPTPVSALLHSSTMVVAGIFLLIRLGPLLNTSPSALTVCLCLGALTTAFTAICALTQNDIKKIVAFSTSSQLGLMMVAIGLNQPSLAFLHICTHAFFKAMLFLCSGAIIHSLYDEQDIRKMGGTHTLMPLTSSCFTIGSLALMGTPFLAGFFSKDAIIEALNTSQLNAWALFLTLLATSFTAVYSLRLIYFVPMGYPRFNPFSPIEDTNPAMINPIKRLAVGSIIAGLIITLNTTPDKTPIMSMPLGLKLAALLVTIAGLITALELASLASKQANITPKIMAHNFSNMLGYFPTLVHRHSPYAALLLGQTVANQMIDQTWMEQIAPKTISSSASKSSSEISNVQRGSLKSFLGMFAVTLGLIMFVILFGHTI</sequence>
<keyword evidence="13 16" id="KW-0496">Mitochondrion</keyword>
<dbReference type="EC" id="7.1.1.2" evidence="2 16"/>
<comment type="subcellular location">
    <subcellularLocation>
        <location evidence="1">Mitochondrion inner membrane</location>
        <topology evidence="1">Multi-pass membrane protein</topology>
    </subcellularLocation>
</comment>
<dbReference type="Pfam" id="PF00662">
    <property type="entry name" value="Proton_antipo_N"/>
    <property type="match status" value="1"/>
</dbReference>
<dbReference type="InterPro" id="IPR018393">
    <property type="entry name" value="NADHpl_OxRdtase_5_subgr"/>
</dbReference>
<organism evidence="21">
    <name type="scientific">Asterorhombus intermedius</name>
    <name type="common">intermediate flounder</name>
    <dbReference type="NCBI Taxonomy" id="1461741"/>
    <lineage>
        <taxon>Eukaryota</taxon>
        <taxon>Metazoa</taxon>
        <taxon>Chordata</taxon>
        <taxon>Craniata</taxon>
        <taxon>Vertebrata</taxon>
        <taxon>Euteleostomi</taxon>
        <taxon>Actinopterygii</taxon>
        <taxon>Neopterygii</taxon>
        <taxon>Teleostei</taxon>
        <taxon>Neoteleostei</taxon>
        <taxon>Acanthomorphata</taxon>
        <taxon>Carangaria</taxon>
        <taxon>Pleuronectiformes</taxon>
        <taxon>Pleuronectoidei</taxon>
        <taxon>Bothidae</taxon>
        <taxon>Asterorhombus</taxon>
    </lineage>
</organism>
<feature type="transmembrane region" description="Helical" evidence="16">
    <location>
        <begin position="236"/>
        <end position="256"/>
    </location>
</feature>
<keyword evidence="4 16" id="KW-0813">Transport</keyword>
<comment type="function">
    <text evidence="16">Core subunit of the mitochondrial membrane respiratory chain NADH dehydrogenase (Complex I) which catalyzes electron transfer from NADH through the respiratory chain, using ubiquinone as an electron acceptor. Essential for the catalytic activity and assembly of complex I.</text>
</comment>
<proteinExistence type="inferred from homology"/>
<evidence type="ECO:0000259" key="18">
    <source>
        <dbReference type="Pfam" id="PF00361"/>
    </source>
</evidence>
<evidence type="ECO:0000256" key="14">
    <source>
        <dbReference type="ARBA" id="ARBA00023136"/>
    </source>
</evidence>
<evidence type="ECO:0000256" key="13">
    <source>
        <dbReference type="ARBA" id="ARBA00023128"/>
    </source>
</evidence>
<feature type="transmembrane region" description="Helical" evidence="16">
    <location>
        <begin position="78"/>
        <end position="99"/>
    </location>
</feature>
<dbReference type="InterPro" id="IPR003945">
    <property type="entry name" value="NU5C-like"/>
</dbReference>
<dbReference type="RefSeq" id="YP_009692505.1">
    <property type="nucleotide sequence ID" value="NC_044725.1"/>
</dbReference>
<evidence type="ECO:0000256" key="9">
    <source>
        <dbReference type="ARBA" id="ARBA00022982"/>
    </source>
</evidence>
<evidence type="ECO:0000256" key="3">
    <source>
        <dbReference type="ARBA" id="ARBA00021096"/>
    </source>
</evidence>
<dbReference type="CTD" id="4540"/>
<feature type="transmembrane region" description="Helical" evidence="16">
    <location>
        <begin position="111"/>
        <end position="128"/>
    </location>
</feature>
<keyword evidence="17" id="KW-0732">Signal</keyword>
<comment type="catalytic activity">
    <reaction evidence="15 16">
        <text>a ubiquinone + NADH + 5 H(+)(in) = a ubiquinol + NAD(+) + 4 H(+)(out)</text>
        <dbReference type="Rhea" id="RHEA:29091"/>
        <dbReference type="Rhea" id="RHEA-COMP:9565"/>
        <dbReference type="Rhea" id="RHEA-COMP:9566"/>
        <dbReference type="ChEBI" id="CHEBI:15378"/>
        <dbReference type="ChEBI" id="CHEBI:16389"/>
        <dbReference type="ChEBI" id="CHEBI:17976"/>
        <dbReference type="ChEBI" id="CHEBI:57540"/>
        <dbReference type="ChEBI" id="CHEBI:57945"/>
        <dbReference type="EC" id="7.1.1.2"/>
    </reaction>
</comment>
<protein>
    <recommendedName>
        <fullName evidence="3 16">NADH-ubiquinone oxidoreductase chain 5</fullName>
        <ecNumber evidence="2 16">7.1.1.2</ecNumber>
    </recommendedName>
</protein>
<feature type="transmembrane region" description="Helical" evidence="16">
    <location>
        <begin position="268"/>
        <end position="289"/>
    </location>
</feature>
<keyword evidence="5" id="KW-0679">Respiratory chain</keyword>
<feature type="transmembrane region" description="Helical" evidence="16">
    <location>
        <begin position="204"/>
        <end position="224"/>
    </location>
</feature>
<dbReference type="EMBL" id="MK256952">
    <property type="protein sequence ID" value="QEH58982.1"/>
    <property type="molecule type" value="Genomic_DNA"/>
</dbReference>
<dbReference type="Pfam" id="PF00361">
    <property type="entry name" value="Proton_antipo_M"/>
    <property type="match status" value="1"/>
</dbReference>
<feature type="transmembrane region" description="Helical" evidence="16">
    <location>
        <begin position="363"/>
        <end position="382"/>
    </location>
</feature>
<dbReference type="PANTHER" id="PTHR42829">
    <property type="entry name" value="NADH-UBIQUINONE OXIDOREDUCTASE CHAIN 5"/>
    <property type="match status" value="1"/>
</dbReference>
<feature type="transmembrane region" description="Helical" evidence="16">
    <location>
        <begin position="402"/>
        <end position="423"/>
    </location>
</feature>
<feature type="signal peptide" evidence="17">
    <location>
        <begin position="1"/>
        <end position="20"/>
    </location>
</feature>
<evidence type="ECO:0000256" key="11">
    <source>
        <dbReference type="ARBA" id="ARBA00023027"/>
    </source>
</evidence>
<comment type="similarity">
    <text evidence="16">Belongs to the complex I subunit 5 family.</text>
</comment>
<evidence type="ECO:0000313" key="21">
    <source>
        <dbReference type="EMBL" id="QEH58982.1"/>
    </source>
</evidence>
<keyword evidence="6 16" id="KW-0812">Transmembrane</keyword>
<keyword evidence="12 16" id="KW-0830">Ubiquinone</keyword>
<evidence type="ECO:0000259" key="19">
    <source>
        <dbReference type="Pfam" id="PF00662"/>
    </source>
</evidence>
<feature type="transmembrane region" description="Helical" evidence="16">
    <location>
        <begin position="483"/>
        <end position="504"/>
    </location>
</feature>
<evidence type="ECO:0000259" key="20">
    <source>
        <dbReference type="Pfam" id="PF06455"/>
    </source>
</evidence>
<dbReference type="InterPro" id="IPR001516">
    <property type="entry name" value="Proton_antipo_N"/>
</dbReference>
<evidence type="ECO:0000256" key="7">
    <source>
        <dbReference type="ARBA" id="ARBA00022792"/>
    </source>
</evidence>
<evidence type="ECO:0000256" key="2">
    <source>
        <dbReference type="ARBA" id="ARBA00012944"/>
    </source>
</evidence>
<evidence type="ECO:0000256" key="1">
    <source>
        <dbReference type="ARBA" id="ARBA00004448"/>
    </source>
</evidence>
<keyword evidence="11 16" id="KW-0520">NAD</keyword>
<dbReference type="NCBIfam" id="TIGR01974">
    <property type="entry name" value="NDH_I_L"/>
    <property type="match status" value="1"/>
</dbReference>
<feature type="transmembrane region" description="Helical" evidence="16">
    <location>
        <begin position="444"/>
        <end position="463"/>
    </location>
</feature>
<dbReference type="GO" id="GO:0008137">
    <property type="term" value="F:NADH dehydrogenase (ubiquinone) activity"/>
    <property type="evidence" value="ECO:0007669"/>
    <property type="project" value="UniProtKB-EC"/>
</dbReference>
<feature type="chain" id="PRO_5022947374" description="NADH-ubiquinone oxidoreductase chain 5" evidence="17">
    <location>
        <begin position="21"/>
        <end position="605"/>
    </location>
</feature>
<evidence type="ECO:0000256" key="15">
    <source>
        <dbReference type="ARBA" id="ARBA00049551"/>
    </source>
</evidence>
<evidence type="ECO:0000256" key="4">
    <source>
        <dbReference type="ARBA" id="ARBA00022448"/>
    </source>
</evidence>
<evidence type="ECO:0000256" key="6">
    <source>
        <dbReference type="ARBA" id="ARBA00022692"/>
    </source>
</evidence>
<feature type="transmembrane region" description="Helical" evidence="16">
    <location>
        <begin position="166"/>
        <end position="184"/>
    </location>
</feature>
<feature type="domain" description="NADH:quinone oxidoreductase/Mrp antiporter transmembrane" evidence="18">
    <location>
        <begin position="128"/>
        <end position="409"/>
    </location>
</feature>
<name>A0A5B9XWK7_9PLEU</name>
<dbReference type="PRINTS" id="PR01434">
    <property type="entry name" value="NADHDHGNASE5"/>
</dbReference>
<evidence type="ECO:0000256" key="16">
    <source>
        <dbReference type="RuleBase" id="RU003404"/>
    </source>
</evidence>
<evidence type="ECO:0000256" key="5">
    <source>
        <dbReference type="ARBA" id="ARBA00022660"/>
    </source>
</evidence>
<dbReference type="GO" id="GO:0042773">
    <property type="term" value="P:ATP synthesis coupled electron transport"/>
    <property type="evidence" value="ECO:0007669"/>
    <property type="project" value="InterPro"/>
</dbReference>
<keyword evidence="10 16" id="KW-1133">Transmembrane helix</keyword>
<feature type="domain" description="NADH-Ubiquinone oxidoreductase (complex I) chain 5 N-terminal" evidence="19">
    <location>
        <begin position="62"/>
        <end position="112"/>
    </location>
</feature>
<gene>
    <name evidence="21" type="primary">ND5</name>
</gene>
<evidence type="ECO:0000256" key="12">
    <source>
        <dbReference type="ARBA" id="ARBA00023075"/>
    </source>
</evidence>
<accession>A0A5B9XWK7</accession>
<feature type="transmembrane region" description="Helical" evidence="16">
    <location>
        <begin position="134"/>
        <end position="154"/>
    </location>
</feature>
<evidence type="ECO:0000256" key="10">
    <source>
        <dbReference type="ARBA" id="ARBA00022989"/>
    </source>
</evidence>
<dbReference type="InterPro" id="IPR001750">
    <property type="entry name" value="ND/Mrp_TM"/>
</dbReference>
<geneLocation type="mitochondrion" evidence="21"/>
<keyword evidence="9" id="KW-0249">Electron transport</keyword>
<keyword evidence="8" id="KW-1278">Translocase</keyword>
<dbReference type="Pfam" id="PF06455">
    <property type="entry name" value="NADH5_C"/>
    <property type="match status" value="1"/>
</dbReference>
<feature type="domain" description="NADH dehydrogenase subunit 5 C-terminal" evidence="20">
    <location>
        <begin position="417"/>
        <end position="598"/>
    </location>
</feature>
<feature type="transmembrane region" description="Helical" evidence="16">
    <location>
        <begin position="320"/>
        <end position="342"/>
    </location>
</feature>
<dbReference type="GO" id="GO:0005743">
    <property type="term" value="C:mitochondrial inner membrane"/>
    <property type="evidence" value="ECO:0007669"/>
    <property type="project" value="UniProtKB-SubCell"/>
</dbReference>
<dbReference type="PANTHER" id="PTHR42829:SF2">
    <property type="entry name" value="NADH-UBIQUINONE OXIDOREDUCTASE CHAIN 5"/>
    <property type="match status" value="1"/>
</dbReference>
<dbReference type="InterPro" id="IPR010934">
    <property type="entry name" value="NADH_DH_su5_C"/>
</dbReference>
<evidence type="ECO:0000256" key="8">
    <source>
        <dbReference type="ARBA" id="ARBA00022967"/>
    </source>
</evidence>
<keyword evidence="14 16" id="KW-0472">Membrane</keyword>
<dbReference type="GeneID" id="41797936"/>
<feature type="transmembrane region" description="Helical" evidence="16">
    <location>
        <begin position="584"/>
        <end position="603"/>
    </location>
</feature>
<dbReference type="GO" id="GO:0003954">
    <property type="term" value="F:NADH dehydrogenase activity"/>
    <property type="evidence" value="ECO:0007669"/>
    <property type="project" value="TreeGrafter"/>
</dbReference>
<dbReference type="GO" id="GO:0015990">
    <property type="term" value="P:electron transport coupled proton transport"/>
    <property type="evidence" value="ECO:0007669"/>
    <property type="project" value="TreeGrafter"/>
</dbReference>
<keyword evidence="7" id="KW-0999">Mitochondrion inner membrane</keyword>